<reference evidence="5 6" key="1">
    <citation type="submission" date="2015-11" db="EMBL/GenBank/DDBJ databases">
        <title>Genomic analysis of 38 Legionella species identifies large and diverse effector repertoires.</title>
        <authorList>
            <person name="Burstein D."/>
            <person name="Amaro F."/>
            <person name="Zusman T."/>
            <person name="Lifshitz Z."/>
            <person name="Cohen O."/>
            <person name="Gilbert J.A."/>
            <person name="Pupko T."/>
            <person name="Shuman H.A."/>
            <person name="Segal G."/>
        </authorList>
    </citation>
    <scope>NUCLEOTIDE SEQUENCE [LARGE SCALE GENOMIC DNA]</scope>
    <source>
        <strain evidence="5 6">ATCC 51914</strain>
    </source>
</reference>
<dbReference type="GO" id="GO:0006154">
    <property type="term" value="P:adenosine catabolic process"/>
    <property type="evidence" value="ECO:0007669"/>
    <property type="project" value="TreeGrafter"/>
</dbReference>
<proteinExistence type="predicted"/>
<dbReference type="Proteomes" id="UP000054729">
    <property type="component" value="Unassembled WGS sequence"/>
</dbReference>
<dbReference type="AlphaFoldDB" id="A0A0W1A1K0"/>
<evidence type="ECO:0000259" key="4">
    <source>
        <dbReference type="Pfam" id="PF00962"/>
    </source>
</evidence>
<dbReference type="OrthoDB" id="5645831at2"/>
<dbReference type="InterPro" id="IPR006330">
    <property type="entry name" value="Ado/ade_deaminase"/>
</dbReference>
<sequence>MTKKHTADLHNHLNGSFSLLYLKKTAEKNKCLAFYEDFVNVREEYLQLTSKQPEEGYSEKVIDLVWKQFGLIHKIVQDLDDIFEGVLDVVGNSSAKYLEIRTTPKAITPKTRDDYIEAFEQGLLEANKRFTNKKAVGLLSLDRTIHTAEDAKAFISHIKNSPHHVLAGLDISGNPSSKVNRTLTGDALTETINLVLNSGLSIAIHMGETDTEIEKQDTDKILSTLEKWVDSIKNKGTNPLHGRVRFGHCIFLTEQQKLRIAKLQASIEVCPTCHSKLNWHLEKSPHPVASIYPDLSDPIVVGTDDEAIFGSGTKHEFDKVLSFFSNVKNLSRKKIKEHQAAFRFTN</sequence>
<dbReference type="STRING" id="66969.Lwal_3245"/>
<comment type="caution">
    <text evidence="5">The sequence shown here is derived from an EMBL/GenBank/DDBJ whole genome shotgun (WGS) entry which is preliminary data.</text>
</comment>
<dbReference type="RefSeq" id="WP_058481820.1">
    <property type="nucleotide sequence ID" value="NZ_CAAAIQ010000038.1"/>
</dbReference>
<dbReference type="GO" id="GO:0004000">
    <property type="term" value="F:adenosine deaminase activity"/>
    <property type="evidence" value="ECO:0007669"/>
    <property type="project" value="TreeGrafter"/>
</dbReference>
<dbReference type="Gene3D" id="3.20.20.140">
    <property type="entry name" value="Metal-dependent hydrolases"/>
    <property type="match status" value="1"/>
</dbReference>
<keyword evidence="6" id="KW-1185">Reference proteome</keyword>
<dbReference type="PANTHER" id="PTHR11409:SF39">
    <property type="entry name" value="ADENOSINE DEAMINASE 2"/>
    <property type="match status" value="1"/>
</dbReference>
<accession>A0A0W1A1K0</accession>
<name>A0A0W1A1K0_9GAMM</name>
<evidence type="ECO:0000313" key="6">
    <source>
        <dbReference type="Proteomes" id="UP000054729"/>
    </source>
</evidence>
<dbReference type="EMBL" id="LNZB01000060">
    <property type="protein sequence ID" value="KTD75204.1"/>
    <property type="molecule type" value="Genomic_DNA"/>
</dbReference>
<dbReference type="SUPFAM" id="SSF51556">
    <property type="entry name" value="Metallo-dependent hydrolases"/>
    <property type="match status" value="1"/>
</dbReference>
<protein>
    <submittedName>
        <fullName evidence="5">Adenosine deaminase</fullName>
    </submittedName>
</protein>
<keyword evidence="2" id="KW-0479">Metal-binding</keyword>
<dbReference type="GO" id="GO:0046103">
    <property type="term" value="P:inosine biosynthetic process"/>
    <property type="evidence" value="ECO:0007669"/>
    <property type="project" value="TreeGrafter"/>
</dbReference>
<evidence type="ECO:0000256" key="3">
    <source>
        <dbReference type="ARBA" id="ARBA00022801"/>
    </source>
</evidence>
<dbReference type="PANTHER" id="PTHR11409">
    <property type="entry name" value="ADENOSINE DEAMINASE"/>
    <property type="match status" value="1"/>
</dbReference>
<dbReference type="InterPro" id="IPR001365">
    <property type="entry name" value="A_deaminase_dom"/>
</dbReference>
<dbReference type="InterPro" id="IPR032466">
    <property type="entry name" value="Metal_Hydrolase"/>
</dbReference>
<keyword evidence="3" id="KW-0378">Hydrolase</keyword>
<evidence type="ECO:0000256" key="1">
    <source>
        <dbReference type="ARBA" id="ARBA00001947"/>
    </source>
</evidence>
<dbReference type="GO" id="GO:0046872">
    <property type="term" value="F:metal ion binding"/>
    <property type="evidence" value="ECO:0007669"/>
    <property type="project" value="UniProtKB-KW"/>
</dbReference>
<comment type="cofactor">
    <cofactor evidence="1">
        <name>Zn(2+)</name>
        <dbReference type="ChEBI" id="CHEBI:29105"/>
    </cofactor>
</comment>
<evidence type="ECO:0000256" key="2">
    <source>
        <dbReference type="ARBA" id="ARBA00022723"/>
    </source>
</evidence>
<evidence type="ECO:0000313" key="5">
    <source>
        <dbReference type="EMBL" id="KTD75204.1"/>
    </source>
</evidence>
<dbReference type="Pfam" id="PF00962">
    <property type="entry name" value="A_deaminase"/>
    <property type="match status" value="1"/>
</dbReference>
<organism evidence="5 6">
    <name type="scientific">Legionella waltersii</name>
    <dbReference type="NCBI Taxonomy" id="66969"/>
    <lineage>
        <taxon>Bacteria</taxon>
        <taxon>Pseudomonadati</taxon>
        <taxon>Pseudomonadota</taxon>
        <taxon>Gammaproteobacteria</taxon>
        <taxon>Legionellales</taxon>
        <taxon>Legionellaceae</taxon>
        <taxon>Legionella</taxon>
    </lineage>
</organism>
<dbReference type="PATRIC" id="fig|66969.6.peg.3537"/>
<gene>
    <name evidence="5" type="ORF">Lwal_3245</name>
</gene>
<feature type="domain" description="Adenosine deaminase" evidence="4">
    <location>
        <begin position="7"/>
        <end position="210"/>
    </location>
</feature>